<accession>A0A2G2VAB3</accession>
<dbReference type="InterPro" id="IPR053059">
    <property type="entry name" value="Inactive_SerThr-Kinase_ABA"/>
</dbReference>
<organism evidence="7 8">
    <name type="scientific">Capsicum baccatum</name>
    <name type="common">Peruvian pepper</name>
    <dbReference type="NCBI Taxonomy" id="33114"/>
    <lineage>
        <taxon>Eukaryota</taxon>
        <taxon>Viridiplantae</taxon>
        <taxon>Streptophyta</taxon>
        <taxon>Embryophyta</taxon>
        <taxon>Tracheophyta</taxon>
        <taxon>Spermatophyta</taxon>
        <taxon>Magnoliopsida</taxon>
        <taxon>eudicotyledons</taxon>
        <taxon>Gunneridae</taxon>
        <taxon>Pentapetalae</taxon>
        <taxon>asterids</taxon>
        <taxon>lamiids</taxon>
        <taxon>Solanales</taxon>
        <taxon>Solanaceae</taxon>
        <taxon>Solanoideae</taxon>
        <taxon>Capsiceae</taxon>
        <taxon>Capsicum</taxon>
    </lineage>
</organism>
<evidence type="ECO:0000256" key="5">
    <source>
        <dbReference type="ARBA" id="ARBA00023136"/>
    </source>
</evidence>
<evidence type="ECO:0000313" key="7">
    <source>
        <dbReference type="EMBL" id="PHT29922.1"/>
    </source>
</evidence>
<dbReference type="Pfam" id="PF00560">
    <property type="entry name" value="LRR_1"/>
    <property type="match status" value="2"/>
</dbReference>
<dbReference type="PANTHER" id="PTHR48003:SF6">
    <property type="entry name" value="PROTEIN KINASE DOMAIN-CONTAINING PROTEIN"/>
    <property type="match status" value="1"/>
</dbReference>
<evidence type="ECO:0000256" key="2">
    <source>
        <dbReference type="ARBA" id="ARBA00022614"/>
    </source>
</evidence>
<reference evidence="7 8" key="1">
    <citation type="journal article" date="2017" name="Genome Biol.">
        <title>New reference genome sequences of hot pepper reveal the massive evolution of plant disease-resistance genes by retroduplication.</title>
        <authorList>
            <person name="Kim S."/>
            <person name="Park J."/>
            <person name="Yeom S.I."/>
            <person name="Kim Y.M."/>
            <person name="Seo E."/>
            <person name="Kim K.T."/>
            <person name="Kim M.S."/>
            <person name="Lee J.M."/>
            <person name="Cheong K."/>
            <person name="Shin H.S."/>
            <person name="Kim S.B."/>
            <person name="Han K."/>
            <person name="Lee J."/>
            <person name="Park M."/>
            <person name="Lee H.A."/>
            <person name="Lee H.Y."/>
            <person name="Lee Y."/>
            <person name="Oh S."/>
            <person name="Lee J.H."/>
            <person name="Choi E."/>
            <person name="Choi E."/>
            <person name="Lee S.E."/>
            <person name="Jeon J."/>
            <person name="Kim H."/>
            <person name="Choi G."/>
            <person name="Song H."/>
            <person name="Lee J."/>
            <person name="Lee S.C."/>
            <person name="Kwon J.K."/>
            <person name="Lee H.Y."/>
            <person name="Koo N."/>
            <person name="Hong Y."/>
            <person name="Kim R.W."/>
            <person name="Kang W.H."/>
            <person name="Huh J.H."/>
            <person name="Kang B.C."/>
            <person name="Yang T.J."/>
            <person name="Lee Y.H."/>
            <person name="Bennetzen J.L."/>
            <person name="Choi D."/>
        </authorList>
    </citation>
    <scope>NUCLEOTIDE SEQUENCE [LARGE SCALE GENOMIC DNA]</scope>
    <source>
        <strain evidence="8">cv. PBC81</strain>
    </source>
</reference>
<dbReference type="EMBL" id="MLFT02000065">
    <property type="protein sequence ID" value="PHT29922.1"/>
    <property type="molecule type" value="Genomic_DNA"/>
</dbReference>
<evidence type="ECO:0000313" key="8">
    <source>
        <dbReference type="Proteomes" id="UP000224567"/>
    </source>
</evidence>
<dbReference type="SUPFAM" id="SSF52058">
    <property type="entry name" value="L domain-like"/>
    <property type="match status" value="1"/>
</dbReference>
<dbReference type="Gene3D" id="3.80.10.10">
    <property type="entry name" value="Ribonuclease Inhibitor"/>
    <property type="match status" value="1"/>
</dbReference>
<evidence type="ECO:0000256" key="3">
    <source>
        <dbReference type="ARBA" id="ARBA00022729"/>
    </source>
</evidence>
<dbReference type="GO" id="GO:0016020">
    <property type="term" value="C:membrane"/>
    <property type="evidence" value="ECO:0007669"/>
    <property type="project" value="UniProtKB-SubCell"/>
</dbReference>
<keyword evidence="8" id="KW-1185">Reference proteome</keyword>
<dbReference type="Proteomes" id="UP000224567">
    <property type="component" value="Unassembled WGS sequence"/>
</dbReference>
<dbReference type="STRING" id="33114.A0A2G2VAB3"/>
<keyword evidence="5" id="KW-0472">Membrane</keyword>
<keyword evidence="2" id="KW-0433">Leucine-rich repeat</keyword>
<name>A0A2G2VAB3_CAPBA</name>
<comment type="caution">
    <text evidence="7">The sequence shown here is derived from an EMBL/GenBank/DDBJ whole genome shotgun (WGS) entry which is preliminary data.</text>
</comment>
<keyword evidence="6" id="KW-0325">Glycoprotein</keyword>
<keyword evidence="4" id="KW-0677">Repeat</keyword>
<reference evidence="8" key="2">
    <citation type="journal article" date="2017" name="J. Anim. Genet.">
        <title>Multiple reference genome sequences of hot pepper reveal the massive evolution of plant disease resistance genes by retroduplication.</title>
        <authorList>
            <person name="Kim S."/>
            <person name="Park J."/>
            <person name="Yeom S.-I."/>
            <person name="Kim Y.-M."/>
            <person name="Seo E."/>
            <person name="Kim K.-T."/>
            <person name="Kim M.-S."/>
            <person name="Lee J.M."/>
            <person name="Cheong K."/>
            <person name="Shin H.-S."/>
            <person name="Kim S.-B."/>
            <person name="Han K."/>
            <person name="Lee J."/>
            <person name="Park M."/>
            <person name="Lee H.-A."/>
            <person name="Lee H.-Y."/>
            <person name="Lee Y."/>
            <person name="Oh S."/>
            <person name="Lee J.H."/>
            <person name="Choi E."/>
            <person name="Choi E."/>
            <person name="Lee S.E."/>
            <person name="Jeon J."/>
            <person name="Kim H."/>
            <person name="Choi G."/>
            <person name="Song H."/>
            <person name="Lee J."/>
            <person name="Lee S.-C."/>
            <person name="Kwon J.-K."/>
            <person name="Lee H.-Y."/>
            <person name="Koo N."/>
            <person name="Hong Y."/>
            <person name="Kim R.W."/>
            <person name="Kang W.-H."/>
            <person name="Huh J.H."/>
            <person name="Kang B.-C."/>
            <person name="Yang T.-J."/>
            <person name="Lee Y.-H."/>
            <person name="Bennetzen J.L."/>
            <person name="Choi D."/>
        </authorList>
    </citation>
    <scope>NUCLEOTIDE SEQUENCE [LARGE SCALE GENOMIC DNA]</scope>
    <source>
        <strain evidence="8">cv. PBC81</strain>
    </source>
</reference>
<dbReference type="OrthoDB" id="1683768at2759"/>
<dbReference type="InterPro" id="IPR032675">
    <property type="entry name" value="LRR_dom_sf"/>
</dbReference>
<gene>
    <name evidence="7" type="ORF">CQW23_30489</name>
</gene>
<protein>
    <submittedName>
        <fullName evidence="7">Uncharacterized protein</fullName>
    </submittedName>
</protein>
<keyword evidence="3" id="KW-0732">Signal</keyword>
<evidence type="ECO:0000256" key="4">
    <source>
        <dbReference type="ARBA" id="ARBA00022737"/>
    </source>
</evidence>
<dbReference type="AlphaFoldDB" id="A0A2G2VAB3"/>
<comment type="subcellular location">
    <subcellularLocation>
        <location evidence="1">Membrane</location>
    </subcellularLocation>
</comment>
<dbReference type="FunFam" id="3.80.10.10:FF:000041">
    <property type="entry name" value="LRR receptor-like serine/threonine-protein kinase ERECTA"/>
    <property type="match status" value="1"/>
</dbReference>
<evidence type="ECO:0000256" key="6">
    <source>
        <dbReference type="ARBA" id="ARBA00023180"/>
    </source>
</evidence>
<sequence length="208" mass="22328">MLSAIAKVSLASTSGSRENRHRYYGVTTIVPPVLRSYHNRATGIMVLPLFAISTTVLPPPQVVLDKFGLSADADLTVFEIGKIGTLKNLSVASNFSGPIPDSISELMSMQSSDLTHNSLSGPLPSSLTKLNNLVYLNLSVNGFTKKIPKGFELMANLEVLDLHGNMLDGSLDPEFLLLTTSTYVDSSGNLLVSFTSQYQKFLSGISTG</sequence>
<dbReference type="InterPro" id="IPR001611">
    <property type="entry name" value="Leu-rich_rpt"/>
</dbReference>
<evidence type="ECO:0000256" key="1">
    <source>
        <dbReference type="ARBA" id="ARBA00004370"/>
    </source>
</evidence>
<proteinExistence type="predicted"/>
<dbReference type="PANTHER" id="PTHR48003">
    <property type="entry name" value="OS07G0626500 PROTEIN"/>
    <property type="match status" value="1"/>
</dbReference>